<accession>A0ABV0N4N9</accession>
<proteinExistence type="predicted"/>
<comment type="caution">
    <text evidence="1">The sequence shown here is derived from an EMBL/GenBank/DDBJ whole genome shotgun (WGS) entry which is preliminary data.</text>
</comment>
<protein>
    <submittedName>
        <fullName evidence="1">Uncharacterized protein</fullName>
    </submittedName>
</protein>
<name>A0ABV0N4N9_9TELE</name>
<feature type="non-terminal residue" evidence="1">
    <location>
        <position position="1"/>
    </location>
</feature>
<evidence type="ECO:0000313" key="2">
    <source>
        <dbReference type="Proteomes" id="UP001476798"/>
    </source>
</evidence>
<evidence type="ECO:0000313" key="1">
    <source>
        <dbReference type="EMBL" id="MEQ2166359.1"/>
    </source>
</evidence>
<keyword evidence="2" id="KW-1185">Reference proteome</keyword>
<dbReference type="EMBL" id="JAHRIO010023507">
    <property type="protein sequence ID" value="MEQ2166359.1"/>
    <property type="molecule type" value="Genomic_DNA"/>
</dbReference>
<gene>
    <name evidence="1" type="ORF">GOODEAATRI_027195</name>
</gene>
<organism evidence="1 2">
    <name type="scientific">Goodea atripinnis</name>
    <dbReference type="NCBI Taxonomy" id="208336"/>
    <lineage>
        <taxon>Eukaryota</taxon>
        <taxon>Metazoa</taxon>
        <taxon>Chordata</taxon>
        <taxon>Craniata</taxon>
        <taxon>Vertebrata</taxon>
        <taxon>Euteleostomi</taxon>
        <taxon>Actinopterygii</taxon>
        <taxon>Neopterygii</taxon>
        <taxon>Teleostei</taxon>
        <taxon>Neoteleostei</taxon>
        <taxon>Acanthomorphata</taxon>
        <taxon>Ovalentaria</taxon>
        <taxon>Atherinomorphae</taxon>
        <taxon>Cyprinodontiformes</taxon>
        <taxon>Goodeidae</taxon>
        <taxon>Goodea</taxon>
    </lineage>
</organism>
<reference evidence="1 2" key="1">
    <citation type="submission" date="2021-06" db="EMBL/GenBank/DDBJ databases">
        <authorList>
            <person name="Palmer J.M."/>
        </authorList>
    </citation>
    <scope>NUCLEOTIDE SEQUENCE [LARGE SCALE GENOMIC DNA]</scope>
    <source>
        <strain evidence="1 2">GA_2019</strain>
        <tissue evidence="1">Muscle</tissue>
    </source>
</reference>
<sequence length="71" mass="7695">NEGELAYSEVTFKKTNAAQDESGADVTYSSVTPVKQEGVRRDESGADVTYSSVTPVKQEGVRRVTIQRANS</sequence>
<dbReference type="Proteomes" id="UP001476798">
    <property type="component" value="Unassembled WGS sequence"/>
</dbReference>